<evidence type="ECO:0000256" key="1">
    <source>
        <dbReference type="ARBA" id="ARBA00003314"/>
    </source>
</evidence>
<reference evidence="14" key="1">
    <citation type="journal article" date="2023" name="Mar. Drugs">
        <title>Gemmata algarum, a Novel Planctomycete Isolated from an Algal Mat, Displays Antimicrobial Activity.</title>
        <authorList>
            <person name="Kumar G."/>
            <person name="Kallscheuer N."/>
            <person name="Kashif M."/>
            <person name="Ahamad S."/>
            <person name="Jagadeeshwari U."/>
            <person name="Pannikurungottu S."/>
            <person name="Haufschild T."/>
            <person name="Kabuu M."/>
            <person name="Sasikala C."/>
            <person name="Jogler C."/>
            <person name="Ramana C."/>
        </authorList>
    </citation>
    <scope>NUCLEOTIDE SEQUENCE [LARGE SCALE GENOMIC DNA]</scope>
    <source>
        <strain evidence="14">JC673</strain>
    </source>
</reference>
<dbReference type="Gene3D" id="1.10.730.10">
    <property type="entry name" value="Isoleucyl-tRNA Synthetase, Domain 1"/>
    <property type="match status" value="1"/>
</dbReference>
<evidence type="ECO:0000259" key="11">
    <source>
        <dbReference type="Pfam" id="PF09334"/>
    </source>
</evidence>
<comment type="similarity">
    <text evidence="10">Belongs to the class-I aminoacyl-tRNA synthetase family.</text>
</comment>
<feature type="domain" description="Methionyl/Leucyl tRNA synthetase" evidence="11">
    <location>
        <begin position="331"/>
        <end position="383"/>
    </location>
</feature>
<name>A0ABU5EX52_9BACT</name>
<dbReference type="CDD" id="cd00814">
    <property type="entry name" value="MetRS_core"/>
    <property type="match status" value="1"/>
</dbReference>
<feature type="domain" description="Methionyl/Leucyl tRNA synthetase" evidence="11">
    <location>
        <begin position="154"/>
        <end position="296"/>
    </location>
</feature>
<keyword evidence="14" id="KW-1185">Reference proteome</keyword>
<dbReference type="EMBL" id="JAXBLV010000133">
    <property type="protein sequence ID" value="MDY3559756.1"/>
    <property type="molecule type" value="Genomic_DNA"/>
</dbReference>
<evidence type="ECO:0000313" key="14">
    <source>
        <dbReference type="Proteomes" id="UP001272242"/>
    </source>
</evidence>
<protein>
    <recommendedName>
        <fullName evidence="3">Methionine--tRNA ligase</fullName>
        <ecNumber evidence="2">6.1.1.10</ecNumber>
    </recommendedName>
    <alternativeName>
        <fullName evidence="9">Methionyl-tRNA synthetase</fullName>
    </alternativeName>
</protein>
<dbReference type="PANTHER" id="PTHR43326">
    <property type="entry name" value="METHIONYL-TRNA SYNTHETASE"/>
    <property type="match status" value="1"/>
</dbReference>
<gene>
    <name evidence="13" type="primary">metG</name>
    <name evidence="13" type="ORF">R5W23_000914</name>
</gene>
<dbReference type="Proteomes" id="UP001272242">
    <property type="component" value="Unassembled WGS sequence"/>
</dbReference>
<evidence type="ECO:0000256" key="10">
    <source>
        <dbReference type="RuleBase" id="RU363039"/>
    </source>
</evidence>
<evidence type="ECO:0000256" key="7">
    <source>
        <dbReference type="ARBA" id="ARBA00022917"/>
    </source>
</evidence>
<evidence type="ECO:0000259" key="12">
    <source>
        <dbReference type="Pfam" id="PF19303"/>
    </source>
</evidence>
<feature type="domain" description="Methionyl-tRNA synthetase anticodon-binding" evidence="12">
    <location>
        <begin position="439"/>
        <end position="504"/>
    </location>
</feature>
<comment type="caution">
    <text evidence="13">The sequence shown here is derived from an EMBL/GenBank/DDBJ whole genome shotgun (WGS) entry which is preliminary data.</text>
</comment>
<dbReference type="PANTHER" id="PTHR43326:SF1">
    <property type="entry name" value="METHIONINE--TRNA LIGASE, MITOCHONDRIAL"/>
    <property type="match status" value="1"/>
</dbReference>
<proteinExistence type="inferred from homology"/>
<organism evidence="13 14">
    <name type="scientific">Gemmata algarum</name>
    <dbReference type="NCBI Taxonomy" id="2975278"/>
    <lineage>
        <taxon>Bacteria</taxon>
        <taxon>Pseudomonadati</taxon>
        <taxon>Planctomycetota</taxon>
        <taxon>Planctomycetia</taxon>
        <taxon>Gemmatales</taxon>
        <taxon>Gemmataceae</taxon>
        <taxon>Gemmata</taxon>
    </lineage>
</organism>
<evidence type="ECO:0000256" key="8">
    <source>
        <dbReference type="ARBA" id="ARBA00023146"/>
    </source>
</evidence>
<keyword evidence="8 10" id="KW-0030">Aminoacyl-tRNA synthetase</keyword>
<keyword evidence="4 10" id="KW-0436">Ligase</keyword>
<dbReference type="EC" id="6.1.1.10" evidence="2"/>
<dbReference type="NCBIfam" id="TIGR00398">
    <property type="entry name" value="metG"/>
    <property type="match status" value="1"/>
</dbReference>
<dbReference type="RefSeq" id="WP_320686462.1">
    <property type="nucleotide sequence ID" value="NZ_JAXBLV010000133.1"/>
</dbReference>
<feature type="domain" description="Methionyl/Leucyl tRNA synthetase" evidence="11">
    <location>
        <begin position="10"/>
        <end position="152"/>
    </location>
</feature>
<dbReference type="Gene3D" id="2.170.220.10">
    <property type="match status" value="1"/>
</dbReference>
<dbReference type="InterPro" id="IPR014729">
    <property type="entry name" value="Rossmann-like_a/b/a_fold"/>
</dbReference>
<evidence type="ECO:0000256" key="3">
    <source>
        <dbReference type="ARBA" id="ARBA00018753"/>
    </source>
</evidence>
<dbReference type="InterPro" id="IPR023457">
    <property type="entry name" value="Met-tRNA_synth_2"/>
</dbReference>
<dbReference type="InterPro" id="IPR033911">
    <property type="entry name" value="MetRS_core"/>
</dbReference>
<dbReference type="CDD" id="cd07957">
    <property type="entry name" value="Anticodon_Ia_Met"/>
    <property type="match status" value="1"/>
</dbReference>
<evidence type="ECO:0000256" key="2">
    <source>
        <dbReference type="ARBA" id="ARBA00012838"/>
    </source>
</evidence>
<keyword evidence="6 10" id="KW-0067">ATP-binding</keyword>
<dbReference type="SUPFAM" id="SSF47323">
    <property type="entry name" value="Anticodon-binding domain of a subclass of class I aminoacyl-tRNA synthetases"/>
    <property type="match status" value="1"/>
</dbReference>
<evidence type="ECO:0000256" key="5">
    <source>
        <dbReference type="ARBA" id="ARBA00022741"/>
    </source>
</evidence>
<dbReference type="SUPFAM" id="SSF52374">
    <property type="entry name" value="Nucleotidylyl transferase"/>
    <property type="match status" value="1"/>
</dbReference>
<dbReference type="PRINTS" id="PR01041">
    <property type="entry name" value="TRNASYNTHMET"/>
</dbReference>
<dbReference type="InterPro" id="IPR015413">
    <property type="entry name" value="Methionyl/Leucyl_tRNA_Synth"/>
</dbReference>
<sequence>MTDKPRWFQTTAIDYPNSRPHIGTAFEKLGADVQARYRRMEGYDVFFLMGNDENTLKVADRAKSLGQEPQAYCDDMARQFQEVWKALDISHDTFIQTSHERHKQCCRKFVQKVYDNGYIYKGSYEGWYCPGCEEFKSDKVHAESDGLCPNHKRPLVRRSEPCWFFKLSAFKDRLLEHLKGNPEFVQPESRRNEMIGFIEAEGLQDLNISRHGEEWGIKLPFDPEFTIYVWFDALLTYITGIGYGDDEATFRKHWPADVHFIGKDITRFHTHIWPAMLWAAGEEAPRKVFSHGFVYLKLPEKAGAKGEGAGELVKIGKTTLKELGLEYLAEPMEIIKKFSAEAFRYFFLRECPYPSDGEFSPERFVEVYNSELANNLGNMLSRELTITFKNFEGVFTGTAGVTPNPVVPGLDLMLFVGEVREHVEACRYNLALQKIVQDFLTPTNQYLEANAPWKLVKTDKDAAKKVLFNAVQSLRIASILLKPFIPKSAEAIYTSFNFPTPWAEVKYADAAELKAQPDDLRITAELIDGKVKPLFPRIG</sequence>
<evidence type="ECO:0000256" key="6">
    <source>
        <dbReference type="ARBA" id="ARBA00022840"/>
    </source>
</evidence>
<comment type="function">
    <text evidence="1">Is required not only for elongation of protein synthesis but also for the initiation of all mRNA translation through initiator tRNA(fMet) aminoacylation.</text>
</comment>
<dbReference type="InterPro" id="IPR014758">
    <property type="entry name" value="Met-tRNA_synth"/>
</dbReference>
<dbReference type="Pfam" id="PF19303">
    <property type="entry name" value="Anticodon_3"/>
    <property type="match status" value="1"/>
</dbReference>
<accession>A0ABU5EX52</accession>
<dbReference type="Pfam" id="PF09334">
    <property type="entry name" value="tRNA-synt_1g"/>
    <property type="match status" value="3"/>
</dbReference>
<evidence type="ECO:0000256" key="9">
    <source>
        <dbReference type="ARBA" id="ARBA00030904"/>
    </source>
</evidence>
<evidence type="ECO:0000256" key="4">
    <source>
        <dbReference type="ARBA" id="ARBA00022598"/>
    </source>
</evidence>
<keyword evidence="7 10" id="KW-0648">Protein biosynthesis</keyword>
<evidence type="ECO:0000313" key="13">
    <source>
        <dbReference type="EMBL" id="MDY3559756.1"/>
    </source>
</evidence>
<dbReference type="InterPro" id="IPR009080">
    <property type="entry name" value="tRNAsynth_Ia_anticodon-bd"/>
</dbReference>
<dbReference type="Gene3D" id="3.40.50.620">
    <property type="entry name" value="HUPs"/>
    <property type="match status" value="1"/>
</dbReference>
<keyword evidence="5 10" id="KW-0547">Nucleotide-binding</keyword>
<dbReference type="InterPro" id="IPR041872">
    <property type="entry name" value="Anticodon_Met"/>
</dbReference>
<dbReference type="GO" id="GO:0004825">
    <property type="term" value="F:methionine-tRNA ligase activity"/>
    <property type="evidence" value="ECO:0007669"/>
    <property type="project" value="UniProtKB-EC"/>
</dbReference>